<evidence type="ECO:0000256" key="4">
    <source>
        <dbReference type="ARBA" id="ARBA00022741"/>
    </source>
</evidence>
<feature type="binding site" evidence="8">
    <location>
        <begin position="150"/>
        <end position="153"/>
    </location>
    <ligand>
        <name>GTP</name>
        <dbReference type="ChEBI" id="CHEBI:37565"/>
    </ligand>
</feature>
<dbReference type="PROSITE" id="PS51722">
    <property type="entry name" value="G_TR_2"/>
    <property type="match status" value="1"/>
</dbReference>
<keyword evidence="5 8" id="KW-0648">Protein biosynthesis</keyword>
<dbReference type="PRINTS" id="PR00315">
    <property type="entry name" value="ELONGATNFCT"/>
</dbReference>
<dbReference type="FunFam" id="3.40.50.300:FF:000542">
    <property type="entry name" value="Peptide chain release factor 3"/>
    <property type="match status" value="1"/>
</dbReference>
<dbReference type="GO" id="GO:0016149">
    <property type="term" value="F:translation release factor activity, codon specific"/>
    <property type="evidence" value="ECO:0007669"/>
    <property type="project" value="UniProtKB-UniRule"/>
</dbReference>
<dbReference type="GO" id="GO:0003924">
    <property type="term" value="F:GTPase activity"/>
    <property type="evidence" value="ECO:0007669"/>
    <property type="project" value="InterPro"/>
</dbReference>
<dbReference type="Pfam" id="PF22042">
    <property type="entry name" value="EF-G_D2"/>
    <property type="match status" value="1"/>
</dbReference>
<dbReference type="InterPro" id="IPR009000">
    <property type="entry name" value="Transl_B-barrel_sf"/>
</dbReference>
<dbReference type="NCBIfam" id="NF001964">
    <property type="entry name" value="PRK00741.1"/>
    <property type="match status" value="1"/>
</dbReference>
<dbReference type="InterPro" id="IPR027417">
    <property type="entry name" value="P-loop_NTPase"/>
</dbReference>
<dbReference type="EMBL" id="LAJG01000014">
    <property type="protein sequence ID" value="KKB79922.1"/>
    <property type="molecule type" value="Genomic_DNA"/>
</dbReference>
<dbReference type="PANTHER" id="PTHR43556:SF2">
    <property type="entry name" value="PEPTIDE CHAIN RELEASE FACTOR RF3"/>
    <property type="match status" value="1"/>
</dbReference>
<reference evidence="10 11" key="1">
    <citation type="submission" date="2015-03" db="EMBL/GenBank/DDBJ databases">
        <authorList>
            <person name="Hassan Y.I."/>
            <person name="Lepp D."/>
            <person name="Zhou T."/>
        </authorList>
    </citation>
    <scope>NUCLEOTIDE SEQUENCE [LARGE SCALE GENOMIC DNA]</scope>
    <source>
        <strain evidence="10 11">GH2-10</strain>
    </source>
</reference>
<dbReference type="GO" id="GO:0005829">
    <property type="term" value="C:cytosol"/>
    <property type="evidence" value="ECO:0007669"/>
    <property type="project" value="TreeGrafter"/>
</dbReference>
<dbReference type="InterPro" id="IPR053905">
    <property type="entry name" value="EF-G-like_DII"/>
</dbReference>
<feature type="domain" description="Tr-type G" evidence="9">
    <location>
        <begin position="19"/>
        <end position="283"/>
    </location>
</feature>
<dbReference type="InterPro" id="IPR035647">
    <property type="entry name" value="EFG_III/V"/>
</dbReference>
<comment type="caution">
    <text evidence="10">The sequence shown here is derived from an EMBL/GenBank/DDBJ whole genome shotgun (WGS) entry which is preliminary data.</text>
</comment>
<dbReference type="InterPro" id="IPR031157">
    <property type="entry name" value="G_TR_CS"/>
</dbReference>
<dbReference type="STRING" id="361041.VW35_05465"/>
<evidence type="ECO:0000256" key="2">
    <source>
        <dbReference type="ARBA" id="ARBA00009978"/>
    </source>
</evidence>
<dbReference type="NCBIfam" id="TIGR00503">
    <property type="entry name" value="prfC"/>
    <property type="match status" value="1"/>
</dbReference>
<feature type="binding site" evidence="8">
    <location>
        <begin position="96"/>
        <end position="100"/>
    </location>
    <ligand>
        <name>GTP</name>
        <dbReference type="ChEBI" id="CHEBI:37565"/>
    </ligand>
</feature>
<organism evidence="10 11">
    <name type="scientific">Devosia soli</name>
    <dbReference type="NCBI Taxonomy" id="361041"/>
    <lineage>
        <taxon>Bacteria</taxon>
        <taxon>Pseudomonadati</taxon>
        <taxon>Pseudomonadota</taxon>
        <taxon>Alphaproteobacteria</taxon>
        <taxon>Hyphomicrobiales</taxon>
        <taxon>Devosiaceae</taxon>
        <taxon>Devosia</taxon>
    </lineage>
</organism>
<evidence type="ECO:0000256" key="5">
    <source>
        <dbReference type="ARBA" id="ARBA00022917"/>
    </source>
</evidence>
<name>A0A0F5LE88_9HYPH</name>
<proteinExistence type="inferred from homology"/>
<dbReference type="Gene3D" id="2.40.30.10">
    <property type="entry name" value="Translation factors"/>
    <property type="match status" value="1"/>
</dbReference>
<dbReference type="NCBIfam" id="TIGR00231">
    <property type="entry name" value="small_GTP"/>
    <property type="match status" value="1"/>
</dbReference>
<evidence type="ECO:0000256" key="8">
    <source>
        <dbReference type="HAMAP-Rule" id="MF_00072"/>
    </source>
</evidence>
<keyword evidence="11" id="KW-1185">Reference proteome</keyword>
<dbReference type="InterPro" id="IPR004548">
    <property type="entry name" value="PrfC"/>
</dbReference>
<dbReference type="HAMAP" id="MF_00072">
    <property type="entry name" value="Rel_fac_3"/>
    <property type="match status" value="1"/>
</dbReference>
<evidence type="ECO:0000313" key="10">
    <source>
        <dbReference type="EMBL" id="KKB79922.1"/>
    </source>
</evidence>
<sequence>MSLAHAAEAPSRSHLEPFRTRRTFAIISHPDAGKTTLTERLLSAAGAIQQAGAVRGKAGQRSTRSDWMEMEQQRGISISSSVMTFEFDGLTMNLLDTPGHSDFSEDTYRTLTAVDAAIMVIDAAKGIESQTLKLFEVCRLRDIPIITFINKVDREGLAPLDLIDEIQGKLALDLTPVLWPIGQGVDFGGYIDLLEKRVVTPQGKTLAEFEAIDDLLDVESLVDNPVFMTALETLELARAMLPAFDLKVFHEGHMSPVLFGSALKGIGVAELLRTLGDWGPEPRPQPALPAPIAPDEKKVSGFVFKVQANMDANHRDRIAFVRLCSGTFTRGMRLKNVRSGKDMAVANPMFFFGNNRELAEEAVAGDIVGIPNHGTLSVGDTLTEGATINVTGIPNFAPEIIRRVRLTDAMKTKQMSKALSDLAEEGVTQVFRRMVGADWIVGVVGQLQLEVLASRVAKEYGVPITFEPMGFEVARWVESDDPDELKRFIAAQKTNMAEDRANAPVFLAQNAWWADRAKQDWPKIRFLTTKERH</sequence>
<keyword evidence="6 8" id="KW-0342">GTP-binding</keyword>
<dbReference type="PANTHER" id="PTHR43556">
    <property type="entry name" value="PEPTIDE CHAIN RELEASE FACTOR RF3"/>
    <property type="match status" value="1"/>
</dbReference>
<dbReference type="InterPro" id="IPR000795">
    <property type="entry name" value="T_Tr_GTP-bd_dom"/>
</dbReference>
<dbReference type="SUPFAM" id="SSF50447">
    <property type="entry name" value="Translation proteins"/>
    <property type="match status" value="1"/>
</dbReference>
<dbReference type="GO" id="GO:0005525">
    <property type="term" value="F:GTP binding"/>
    <property type="evidence" value="ECO:0007669"/>
    <property type="project" value="UniProtKB-UniRule"/>
</dbReference>
<evidence type="ECO:0000256" key="6">
    <source>
        <dbReference type="ARBA" id="ARBA00023134"/>
    </source>
</evidence>
<comment type="subcellular location">
    <subcellularLocation>
        <location evidence="1 8">Cytoplasm</location>
    </subcellularLocation>
</comment>
<dbReference type="GO" id="GO:0097216">
    <property type="term" value="F:guanosine tetraphosphate binding"/>
    <property type="evidence" value="ECO:0007669"/>
    <property type="project" value="UniProtKB-ARBA"/>
</dbReference>
<dbReference type="InterPro" id="IPR038467">
    <property type="entry name" value="RF3_dom_3_sf"/>
</dbReference>
<dbReference type="InterPro" id="IPR032090">
    <property type="entry name" value="RF3_C"/>
</dbReference>
<dbReference type="Proteomes" id="UP000033514">
    <property type="component" value="Unassembled WGS sequence"/>
</dbReference>
<dbReference type="PROSITE" id="PS00301">
    <property type="entry name" value="G_TR_1"/>
    <property type="match status" value="1"/>
</dbReference>
<evidence type="ECO:0000256" key="3">
    <source>
        <dbReference type="ARBA" id="ARBA00022490"/>
    </source>
</evidence>
<keyword evidence="3 8" id="KW-0963">Cytoplasm</keyword>
<dbReference type="OrthoDB" id="2605300at2"/>
<dbReference type="GO" id="GO:0016150">
    <property type="term" value="F:translation release factor activity, codon nonspecific"/>
    <property type="evidence" value="ECO:0007669"/>
    <property type="project" value="TreeGrafter"/>
</dbReference>
<comment type="similarity">
    <text evidence="2 8">Belongs to the TRAFAC class translation factor GTPase superfamily. Classic translation factor GTPase family. PrfC subfamily.</text>
</comment>
<dbReference type="SUPFAM" id="SSF54980">
    <property type="entry name" value="EF-G C-terminal domain-like"/>
    <property type="match status" value="1"/>
</dbReference>
<dbReference type="FunFam" id="3.30.70.3280:FF:000001">
    <property type="entry name" value="Peptide chain release factor 3"/>
    <property type="match status" value="1"/>
</dbReference>
<dbReference type="Gene3D" id="3.40.50.300">
    <property type="entry name" value="P-loop containing nucleotide triphosphate hydrolases"/>
    <property type="match status" value="1"/>
</dbReference>
<accession>A0A0F5LE88</accession>
<comment type="function">
    <text evidence="8">Increases the formation of ribosomal termination complexes and stimulates activities of RF-1 and RF-2. It binds guanine nucleotides and has strong preference for UGA stop codons. It may interact directly with the ribosome. The stimulation of RF-1 and RF-2 is significantly reduced by GTP and GDP, but not by GMP.</text>
</comment>
<keyword evidence="4 8" id="KW-0547">Nucleotide-binding</keyword>
<dbReference type="GO" id="GO:0006449">
    <property type="term" value="P:regulation of translational termination"/>
    <property type="evidence" value="ECO:0007669"/>
    <property type="project" value="UniProtKB-UniRule"/>
</dbReference>
<dbReference type="Pfam" id="PF00009">
    <property type="entry name" value="GTP_EFTU"/>
    <property type="match status" value="1"/>
</dbReference>
<dbReference type="Pfam" id="PF16658">
    <property type="entry name" value="RF3_C"/>
    <property type="match status" value="1"/>
</dbReference>
<gene>
    <name evidence="8 10" type="primary">prfC</name>
    <name evidence="10" type="ORF">VW35_05465</name>
</gene>
<evidence type="ECO:0000256" key="1">
    <source>
        <dbReference type="ARBA" id="ARBA00004496"/>
    </source>
</evidence>
<dbReference type="PATRIC" id="fig|361041.3.peg.407"/>
<dbReference type="SUPFAM" id="SSF52540">
    <property type="entry name" value="P-loop containing nucleoside triphosphate hydrolases"/>
    <property type="match status" value="1"/>
</dbReference>
<dbReference type="InterPro" id="IPR005225">
    <property type="entry name" value="Small_GTP-bd"/>
</dbReference>
<dbReference type="Gene3D" id="3.30.70.3280">
    <property type="entry name" value="Peptide chain release factor 3, domain III"/>
    <property type="match status" value="1"/>
</dbReference>
<evidence type="ECO:0000313" key="11">
    <source>
        <dbReference type="Proteomes" id="UP000033514"/>
    </source>
</evidence>
<evidence type="ECO:0000256" key="7">
    <source>
        <dbReference type="ARBA" id="ARBA00073639"/>
    </source>
</evidence>
<feature type="binding site" evidence="8">
    <location>
        <begin position="28"/>
        <end position="35"/>
    </location>
    <ligand>
        <name>GTP</name>
        <dbReference type="ChEBI" id="CHEBI:37565"/>
    </ligand>
</feature>
<dbReference type="RefSeq" id="WP_046141988.1">
    <property type="nucleotide sequence ID" value="NZ_LAJG01000014.1"/>
</dbReference>
<evidence type="ECO:0000259" key="9">
    <source>
        <dbReference type="PROSITE" id="PS51722"/>
    </source>
</evidence>
<protein>
    <recommendedName>
        <fullName evidence="7 8">Peptide chain release factor 3</fullName>
        <shortName evidence="8">RF-3</shortName>
    </recommendedName>
</protein>
<dbReference type="AlphaFoldDB" id="A0A0F5LE88"/>